<feature type="transmembrane region" description="Helical" evidence="1">
    <location>
        <begin position="20"/>
        <end position="37"/>
    </location>
</feature>
<proteinExistence type="predicted"/>
<dbReference type="EMBL" id="CP049801">
    <property type="protein sequence ID" value="QIO05752.1"/>
    <property type="molecule type" value="Genomic_DNA"/>
</dbReference>
<feature type="transmembrane region" description="Helical" evidence="1">
    <location>
        <begin position="43"/>
        <end position="61"/>
    </location>
</feature>
<dbReference type="RefSeq" id="WP_166223174.1">
    <property type="nucleotide sequence ID" value="NZ_CP049801.1"/>
</dbReference>
<name>A0A6G8RUZ0_9GAMM</name>
<keyword evidence="1" id="KW-0812">Transmembrane</keyword>
<accession>A0A6G8RUZ0</accession>
<evidence type="ECO:0000313" key="2">
    <source>
        <dbReference type="EMBL" id="QIO05752.1"/>
    </source>
</evidence>
<keyword evidence="3" id="KW-1185">Reference proteome</keyword>
<gene>
    <name evidence="2" type="ORF">G8E00_07215</name>
</gene>
<protein>
    <submittedName>
        <fullName evidence="2">Uncharacterized protein</fullName>
    </submittedName>
</protein>
<organism evidence="2 3">
    <name type="scientific">Acinetobacter shaoyimingii</name>
    <dbReference type="NCBI Taxonomy" id="2715164"/>
    <lineage>
        <taxon>Bacteria</taxon>
        <taxon>Pseudomonadati</taxon>
        <taxon>Pseudomonadota</taxon>
        <taxon>Gammaproteobacteria</taxon>
        <taxon>Moraxellales</taxon>
        <taxon>Moraxellaceae</taxon>
        <taxon>Acinetobacter</taxon>
    </lineage>
</organism>
<feature type="transmembrane region" description="Helical" evidence="1">
    <location>
        <begin position="121"/>
        <end position="140"/>
    </location>
</feature>
<reference evidence="2 3" key="1">
    <citation type="submission" date="2020-03" db="EMBL/GenBank/DDBJ databases">
        <authorList>
            <person name="Zhu W."/>
        </authorList>
    </citation>
    <scope>NUCLEOTIDE SEQUENCE [LARGE SCALE GENOMIC DNA]</scope>
    <source>
        <strain evidence="2 3">323-1</strain>
    </source>
</reference>
<dbReference type="AlphaFoldDB" id="A0A6G8RUZ0"/>
<dbReference type="Proteomes" id="UP000502297">
    <property type="component" value="Chromosome"/>
</dbReference>
<sequence length="141" mass="16625">MKMKFLILSKLLHSGSYQLFSGYIVFSLSILIILFKFHTFWQYSLIIIAMLLVAIHHYVALRVKLDAELLEYLSKTEDAQQLEQLTQELDQSLVTLKLMPEQRTGRSWDLRLKGCQKLFKWQISLLVLQFVYLIIVLVPMF</sequence>
<keyword evidence="1" id="KW-0472">Membrane</keyword>
<dbReference type="KEGG" id="asha:G8E00_07215"/>
<evidence type="ECO:0000256" key="1">
    <source>
        <dbReference type="SAM" id="Phobius"/>
    </source>
</evidence>
<evidence type="ECO:0000313" key="3">
    <source>
        <dbReference type="Proteomes" id="UP000502297"/>
    </source>
</evidence>
<keyword evidence="1" id="KW-1133">Transmembrane helix</keyword>